<feature type="domain" description="Glycoside hydrolase 35 catalytic" evidence="17">
    <location>
        <begin position="45"/>
        <end position="391"/>
    </location>
</feature>
<comment type="caution">
    <text evidence="19">The sequence shown here is derived from an EMBL/GenBank/DDBJ whole genome shotgun (WGS) entry which is preliminary data.</text>
</comment>
<dbReference type="InterPro" id="IPR005849">
    <property type="entry name" value="GalP_Utransf_N"/>
</dbReference>
<dbReference type="PANTHER" id="PTHR11943:SF1">
    <property type="entry name" value="GALACTOSE-1-PHOSPHATE URIDYLYLTRANSFERASE"/>
    <property type="match status" value="1"/>
</dbReference>
<protein>
    <recommendedName>
        <fullName evidence="7 14">Galactose-1-phosphate uridylyltransferase</fullName>
        <ecNumber evidence="6 14">2.7.7.12</ecNumber>
    </recommendedName>
</protein>
<dbReference type="InterPro" id="IPR005850">
    <property type="entry name" value="GalP_Utransf_C"/>
</dbReference>
<feature type="domain" description="Galactose-1-phosphate uridyl transferase C-terminal" evidence="18">
    <location>
        <begin position="994"/>
        <end position="1143"/>
    </location>
</feature>
<keyword evidence="20" id="KW-1185">Reference proteome</keyword>
<evidence type="ECO:0000256" key="4">
    <source>
        <dbReference type="ARBA" id="ARBA00009809"/>
    </source>
</evidence>
<name>A0ABQ4AZN8_9ACTN</name>
<keyword evidence="8 15" id="KW-0808">Transferase</keyword>
<dbReference type="SUPFAM" id="SSF51445">
    <property type="entry name" value="(Trans)glycosidases"/>
    <property type="match status" value="1"/>
</dbReference>
<keyword evidence="13 15" id="KW-0119">Carbohydrate metabolism</keyword>
<evidence type="ECO:0000313" key="20">
    <source>
        <dbReference type="Proteomes" id="UP000624709"/>
    </source>
</evidence>
<evidence type="ECO:0000256" key="12">
    <source>
        <dbReference type="ARBA" id="ARBA00023144"/>
    </source>
</evidence>
<evidence type="ECO:0000256" key="7">
    <source>
        <dbReference type="ARBA" id="ARBA00016340"/>
    </source>
</evidence>
<evidence type="ECO:0000256" key="11">
    <source>
        <dbReference type="ARBA" id="ARBA00022833"/>
    </source>
</evidence>
<dbReference type="PANTHER" id="PTHR11943">
    <property type="entry name" value="GALACTOSE-1-PHOSPHATE URIDYLYLTRANSFERASE"/>
    <property type="match status" value="1"/>
</dbReference>
<evidence type="ECO:0000256" key="9">
    <source>
        <dbReference type="ARBA" id="ARBA00022695"/>
    </source>
</evidence>
<evidence type="ECO:0000256" key="14">
    <source>
        <dbReference type="NCBIfam" id="TIGR00209"/>
    </source>
</evidence>
<evidence type="ECO:0000256" key="5">
    <source>
        <dbReference type="ARBA" id="ARBA00010951"/>
    </source>
</evidence>
<comment type="similarity">
    <text evidence="4">Belongs to the glycosyl hydrolase 35 family.</text>
</comment>
<comment type="similarity">
    <text evidence="5 15">Belongs to the galactose-1-phosphate uridylyltransferase type 1 family.</text>
</comment>
<dbReference type="PROSITE" id="PS00117">
    <property type="entry name" value="GAL_P_UDP_TRANSF_I"/>
    <property type="match status" value="1"/>
</dbReference>
<dbReference type="Pfam" id="PF01087">
    <property type="entry name" value="GalP_UDP_transf"/>
    <property type="match status" value="1"/>
</dbReference>
<keyword evidence="9 15" id="KW-0548">Nucleotidyltransferase</keyword>
<dbReference type="Gene3D" id="3.20.20.80">
    <property type="entry name" value="Glycosidases"/>
    <property type="match status" value="1"/>
</dbReference>
<keyword evidence="11" id="KW-0862">Zinc</keyword>
<evidence type="ECO:0000256" key="8">
    <source>
        <dbReference type="ARBA" id="ARBA00022679"/>
    </source>
</evidence>
<dbReference type="Pfam" id="PF02744">
    <property type="entry name" value="GalP_UDP_tr_C"/>
    <property type="match status" value="1"/>
</dbReference>
<keyword evidence="10 15" id="KW-0479">Metal-binding</keyword>
<reference evidence="19 20" key="1">
    <citation type="submission" date="2021-01" db="EMBL/GenBank/DDBJ databases">
        <title>Whole genome shotgun sequence of Actinoplanes palleronii NBRC 14916.</title>
        <authorList>
            <person name="Komaki H."/>
            <person name="Tamura T."/>
        </authorList>
    </citation>
    <scope>NUCLEOTIDE SEQUENCE [LARGE SCALE GENOMIC DNA]</scope>
    <source>
        <strain evidence="19 20">NBRC 14916</strain>
    </source>
</reference>
<comment type="pathway">
    <text evidence="3 15">Carbohydrate metabolism; galactose metabolism.</text>
</comment>
<keyword evidence="12 15" id="KW-0299">Galactose metabolism</keyword>
<dbReference type="SUPFAM" id="SSF54197">
    <property type="entry name" value="HIT-like"/>
    <property type="match status" value="2"/>
</dbReference>
<accession>A0ABQ4AZN8</accession>
<sequence length="1144" mass="124677">MPTDPLTWPEPLSVRHTPWATPLRRPRMSNAEDVRAGLSLTNRFLIKDGVPVVPVSGELHYSRVPRHRWAERLRQMKAGGVTVVASYIFWLHHSPARGEYRFDGNLDLAAFVDLADEIGLDVVLRVGPWVHAESRNGGFPDWVQQAPVRHRTDDPDYLVMVEEFFAAIGGALDGRASASGTVLGIQIENELYTQPGHLSTLKRMSREAGMSAPLWTATAWDSAELPDGEVLPLYGGYGDGFWVDSDAPWAPNFRDHYFFSHVWDDPGIGADVRRAQNIEAAKGGPRVPSAEFPAATCELAGGMATAYHRRPRPSALDVATIAHCKIGNGSAWQGYYMYAGGTNPSAPDGMQESHATGYPNDLPRLGYDFHAPIGEAGALSGSHAELRRQHTFLAAFGARLADMPSSLPDVRPDGVEDSATLRWALRSDGDTGFLFVAWHQPHFPLDTYRGARFRVVLGDRELEFPSHPVDIPAGTLARWPVNLTAGGVRLAWATASALTVLPGAVPTLVLLAEAGIRPEIAHVVDGEVTVQEVTPGLEPLRLTAESGTLDVLVLPAGTAGSAWVTEAGGRRVLLSDDELQWDASGQITVKAAAIPSVRTYDPSARTFVDLPIAPAHTPVAVDVTAVEIRPAAAVPAEYGKHDGRSSAPGRVAFDEHAAAYRLELPEWAADPDHDALLEIDWAGDVGELRVDGVTVTDRFWDGSRWQVNLVDAGYRAGAALTLHLLPLATVSSVSVPEEARDRLVAAGSQLLAIDAIRVIGRSTTVEPPHEHRVRKTSRRMADGREIIYFDDTEPYVSGAAVRQAEDTRPLPPASEVLRGGAEVRYDPLTGEWIAMASHRNDRTFMPPADQDPLAPTVPGGFPTEIAEADYDVVVFENRFPALSPRNGGEDSLLDGDPLWPVQAADGRTEVVCFSSAPQGSFGSLTPHRARTVIEAWADRTAELGRQPGVEHVFVFENRGKEIGVTLPHPHGQIYAFPFVPPKAARMLEMAERHRERTGGNLFRDILDAERRSGRRVVTGTDHWTAYVPAAARWPVEVHLAPHRDVADLTELTGPERDDLARIYLDVLGRLDRYFPGPEPLPYIAGVHQAPVRAGRDLFRLHLQVFSVLRAPGKLKYLAGVESAMAAWISDTTPEKTAARLREVG</sequence>
<dbReference type="InterPro" id="IPR001944">
    <property type="entry name" value="Glycoside_Hdrlase_35"/>
</dbReference>
<evidence type="ECO:0000256" key="13">
    <source>
        <dbReference type="ARBA" id="ARBA00023277"/>
    </source>
</evidence>
<evidence type="ECO:0000259" key="16">
    <source>
        <dbReference type="Pfam" id="PF01087"/>
    </source>
</evidence>
<evidence type="ECO:0000313" key="19">
    <source>
        <dbReference type="EMBL" id="GIE63907.1"/>
    </source>
</evidence>
<dbReference type="InterPro" id="IPR017853">
    <property type="entry name" value="GH"/>
</dbReference>
<evidence type="ECO:0000259" key="18">
    <source>
        <dbReference type="Pfam" id="PF02744"/>
    </source>
</evidence>
<evidence type="ECO:0000256" key="10">
    <source>
        <dbReference type="ARBA" id="ARBA00022723"/>
    </source>
</evidence>
<evidence type="ECO:0000256" key="2">
    <source>
        <dbReference type="ARBA" id="ARBA00001947"/>
    </source>
</evidence>
<dbReference type="EC" id="2.7.7.12" evidence="6 14"/>
<dbReference type="Proteomes" id="UP000624709">
    <property type="component" value="Unassembled WGS sequence"/>
</dbReference>
<organism evidence="19 20">
    <name type="scientific">Actinoplanes palleronii</name>
    <dbReference type="NCBI Taxonomy" id="113570"/>
    <lineage>
        <taxon>Bacteria</taxon>
        <taxon>Bacillati</taxon>
        <taxon>Actinomycetota</taxon>
        <taxon>Actinomycetes</taxon>
        <taxon>Micromonosporales</taxon>
        <taxon>Micromonosporaceae</taxon>
        <taxon>Actinoplanes</taxon>
    </lineage>
</organism>
<dbReference type="InterPro" id="IPR001937">
    <property type="entry name" value="GalP_UDPtransf1"/>
</dbReference>
<dbReference type="InterPro" id="IPR036265">
    <property type="entry name" value="HIT-like_sf"/>
</dbReference>
<dbReference type="EMBL" id="BOMS01000001">
    <property type="protein sequence ID" value="GIE63907.1"/>
    <property type="molecule type" value="Genomic_DNA"/>
</dbReference>
<comment type="catalytic activity">
    <reaction evidence="1 15">
        <text>alpha-D-galactose 1-phosphate + UDP-alpha-D-glucose = alpha-D-glucose 1-phosphate + UDP-alpha-D-galactose</text>
        <dbReference type="Rhea" id="RHEA:13989"/>
        <dbReference type="ChEBI" id="CHEBI:58336"/>
        <dbReference type="ChEBI" id="CHEBI:58601"/>
        <dbReference type="ChEBI" id="CHEBI:58885"/>
        <dbReference type="ChEBI" id="CHEBI:66914"/>
        <dbReference type="EC" id="2.7.7.12"/>
    </reaction>
</comment>
<evidence type="ECO:0000256" key="6">
    <source>
        <dbReference type="ARBA" id="ARBA00012384"/>
    </source>
</evidence>
<dbReference type="PRINTS" id="PR00742">
    <property type="entry name" value="GLHYDRLASE35"/>
</dbReference>
<evidence type="ECO:0000256" key="15">
    <source>
        <dbReference type="RuleBase" id="RU000506"/>
    </source>
</evidence>
<gene>
    <name evidence="19" type="ORF">Apa02nite_000150</name>
</gene>
<proteinExistence type="inferred from homology"/>
<evidence type="ECO:0000256" key="1">
    <source>
        <dbReference type="ARBA" id="ARBA00001107"/>
    </source>
</evidence>
<feature type="domain" description="Galactose-1-phosphate uridyl transferase N-terminal" evidence="16">
    <location>
        <begin position="822"/>
        <end position="980"/>
    </location>
</feature>
<dbReference type="Gene3D" id="3.30.428.10">
    <property type="entry name" value="HIT-like"/>
    <property type="match status" value="2"/>
</dbReference>
<comment type="cofactor">
    <cofactor evidence="2">
        <name>Zn(2+)</name>
        <dbReference type="ChEBI" id="CHEBI:29105"/>
    </cofactor>
</comment>
<dbReference type="Pfam" id="PF01301">
    <property type="entry name" value="Glyco_hydro_35"/>
    <property type="match status" value="1"/>
</dbReference>
<dbReference type="NCBIfam" id="TIGR00209">
    <property type="entry name" value="galT_1"/>
    <property type="match status" value="1"/>
</dbReference>
<evidence type="ECO:0000259" key="17">
    <source>
        <dbReference type="Pfam" id="PF01301"/>
    </source>
</evidence>
<dbReference type="InterPro" id="IPR019779">
    <property type="entry name" value="GalP_UDPtransf1_His-AS"/>
</dbReference>
<dbReference type="InterPro" id="IPR031330">
    <property type="entry name" value="Gly_Hdrlase_35_cat"/>
</dbReference>
<evidence type="ECO:0000256" key="3">
    <source>
        <dbReference type="ARBA" id="ARBA00004947"/>
    </source>
</evidence>
<dbReference type="RefSeq" id="WP_307871894.1">
    <property type="nucleotide sequence ID" value="NZ_BAAATY010000009.1"/>
</dbReference>